<gene>
    <name evidence="5" type="ORF">HaLaN_20248</name>
</gene>
<sequence>MTRIVGLSATLPNYEDVADFLRVKADKGLFYFDNTYRPCPLAQQYVGVNVKKA</sequence>
<keyword evidence="3 5" id="KW-0347">Helicase</keyword>
<keyword evidence="1" id="KW-0547">Nucleotide-binding</keyword>
<feature type="non-terminal residue" evidence="5">
    <location>
        <position position="53"/>
    </location>
</feature>
<evidence type="ECO:0000256" key="4">
    <source>
        <dbReference type="ARBA" id="ARBA00022840"/>
    </source>
</evidence>
<dbReference type="GO" id="GO:0005524">
    <property type="term" value="F:ATP binding"/>
    <property type="evidence" value="ECO:0007669"/>
    <property type="project" value="UniProtKB-KW"/>
</dbReference>
<dbReference type="InterPro" id="IPR050474">
    <property type="entry name" value="Hel308_SKI2-like"/>
</dbReference>
<reference evidence="5 6" key="1">
    <citation type="submission" date="2020-02" db="EMBL/GenBank/DDBJ databases">
        <title>Draft genome sequence of Haematococcus lacustris strain NIES-144.</title>
        <authorList>
            <person name="Morimoto D."/>
            <person name="Nakagawa S."/>
            <person name="Yoshida T."/>
            <person name="Sawayama S."/>
        </authorList>
    </citation>
    <scope>NUCLEOTIDE SEQUENCE [LARGE SCALE GENOMIC DNA]</scope>
    <source>
        <strain evidence="5 6">NIES-144</strain>
    </source>
</reference>
<evidence type="ECO:0000256" key="2">
    <source>
        <dbReference type="ARBA" id="ARBA00022801"/>
    </source>
</evidence>
<evidence type="ECO:0000313" key="5">
    <source>
        <dbReference type="EMBL" id="GFH22736.1"/>
    </source>
</evidence>
<dbReference type="Gene3D" id="3.40.50.300">
    <property type="entry name" value="P-loop containing nucleotide triphosphate hydrolases"/>
    <property type="match status" value="2"/>
</dbReference>
<name>A0A699ZVE6_HAELA</name>
<evidence type="ECO:0000256" key="3">
    <source>
        <dbReference type="ARBA" id="ARBA00022806"/>
    </source>
</evidence>
<keyword evidence="2" id="KW-0378">Hydrolase</keyword>
<dbReference type="EMBL" id="BLLF01002113">
    <property type="protein sequence ID" value="GFH22736.1"/>
    <property type="molecule type" value="Genomic_DNA"/>
</dbReference>
<dbReference type="GO" id="GO:0016787">
    <property type="term" value="F:hydrolase activity"/>
    <property type="evidence" value="ECO:0007669"/>
    <property type="project" value="UniProtKB-KW"/>
</dbReference>
<dbReference type="InterPro" id="IPR027417">
    <property type="entry name" value="P-loop_NTPase"/>
</dbReference>
<dbReference type="GO" id="GO:0005634">
    <property type="term" value="C:nucleus"/>
    <property type="evidence" value="ECO:0007669"/>
    <property type="project" value="TreeGrafter"/>
</dbReference>
<feature type="non-terminal residue" evidence="5">
    <location>
        <position position="1"/>
    </location>
</feature>
<proteinExistence type="predicted"/>
<evidence type="ECO:0000313" key="6">
    <source>
        <dbReference type="Proteomes" id="UP000485058"/>
    </source>
</evidence>
<keyword evidence="6" id="KW-1185">Reference proteome</keyword>
<dbReference type="PANTHER" id="PTHR47961">
    <property type="entry name" value="DNA POLYMERASE THETA, PUTATIVE (AFU_ORTHOLOGUE AFUA_1G05260)-RELATED"/>
    <property type="match status" value="1"/>
</dbReference>
<keyword evidence="4" id="KW-0067">ATP-binding</keyword>
<dbReference type="AlphaFoldDB" id="A0A699ZVE6"/>
<comment type="caution">
    <text evidence="5">The sequence shown here is derived from an EMBL/GenBank/DDBJ whole genome shotgun (WGS) entry which is preliminary data.</text>
</comment>
<accession>A0A699ZVE6</accession>
<organism evidence="5 6">
    <name type="scientific">Haematococcus lacustris</name>
    <name type="common">Green alga</name>
    <name type="synonym">Haematococcus pluvialis</name>
    <dbReference type="NCBI Taxonomy" id="44745"/>
    <lineage>
        <taxon>Eukaryota</taxon>
        <taxon>Viridiplantae</taxon>
        <taxon>Chlorophyta</taxon>
        <taxon>core chlorophytes</taxon>
        <taxon>Chlorophyceae</taxon>
        <taxon>CS clade</taxon>
        <taxon>Chlamydomonadales</taxon>
        <taxon>Haematococcaceae</taxon>
        <taxon>Haematococcus</taxon>
    </lineage>
</organism>
<dbReference type="PANTHER" id="PTHR47961:SF4">
    <property type="entry name" value="ACTIVATING SIGNAL COINTEGRATOR 1 COMPLEX SUBUNIT 3"/>
    <property type="match status" value="1"/>
</dbReference>
<dbReference type="GO" id="GO:0004386">
    <property type="term" value="F:helicase activity"/>
    <property type="evidence" value="ECO:0007669"/>
    <property type="project" value="UniProtKB-KW"/>
</dbReference>
<protein>
    <submittedName>
        <fullName evidence="5">RNA helicase, activating signal cointegrator 1</fullName>
    </submittedName>
</protein>
<dbReference type="Proteomes" id="UP000485058">
    <property type="component" value="Unassembled WGS sequence"/>
</dbReference>
<evidence type="ECO:0000256" key="1">
    <source>
        <dbReference type="ARBA" id="ARBA00022741"/>
    </source>
</evidence>